<feature type="domain" description="DUF1902" evidence="1">
    <location>
        <begin position="2"/>
        <end position="71"/>
    </location>
</feature>
<dbReference type="AlphaFoldDB" id="A0A963YYM8"/>
<sequence>MYQIKAYWDADSRMWLGASDDLPNLSVQAPTMEDLIVDVRQRIQDVLPTDDHWRNHNDPISISFIASRSEQVQRRY</sequence>
<protein>
    <submittedName>
        <fullName evidence="2">DUF1902 domain-containing protein</fullName>
    </submittedName>
</protein>
<name>A0A963YYM8_9PROT</name>
<organism evidence="2 3">
    <name type="scientific">Acidisoma cellulosilyticum</name>
    <dbReference type="NCBI Taxonomy" id="2802395"/>
    <lineage>
        <taxon>Bacteria</taxon>
        <taxon>Pseudomonadati</taxon>
        <taxon>Pseudomonadota</taxon>
        <taxon>Alphaproteobacteria</taxon>
        <taxon>Acetobacterales</taxon>
        <taxon>Acidocellaceae</taxon>
        <taxon>Acidisoma</taxon>
    </lineage>
</organism>
<dbReference type="RefSeq" id="WP_227305860.1">
    <property type="nucleotide sequence ID" value="NZ_JAESVA010000001.1"/>
</dbReference>
<gene>
    <name evidence="2" type="ORF">ACELLULO517_03390</name>
</gene>
<accession>A0A963YYM8</accession>
<dbReference type="Gene3D" id="3.30.2390.10">
    <property type="entry name" value="TTHA1013-like"/>
    <property type="match status" value="1"/>
</dbReference>
<comment type="caution">
    <text evidence="2">The sequence shown here is derived from an EMBL/GenBank/DDBJ whole genome shotgun (WGS) entry which is preliminary data.</text>
</comment>
<dbReference type="Pfam" id="PF08972">
    <property type="entry name" value="DUF1902"/>
    <property type="match status" value="1"/>
</dbReference>
<proteinExistence type="predicted"/>
<evidence type="ECO:0000259" key="1">
    <source>
        <dbReference type="Pfam" id="PF08972"/>
    </source>
</evidence>
<keyword evidence="3" id="KW-1185">Reference proteome</keyword>
<evidence type="ECO:0000313" key="2">
    <source>
        <dbReference type="EMBL" id="MCB8879266.1"/>
    </source>
</evidence>
<dbReference type="InterPro" id="IPR035069">
    <property type="entry name" value="TTHA1013/TTHA0281-like"/>
</dbReference>
<dbReference type="InterPro" id="IPR015066">
    <property type="entry name" value="DUF1902"/>
</dbReference>
<dbReference type="EMBL" id="JAESVA010000001">
    <property type="protein sequence ID" value="MCB8879266.1"/>
    <property type="molecule type" value="Genomic_DNA"/>
</dbReference>
<reference evidence="2 3" key="1">
    <citation type="journal article" date="2021" name="Microorganisms">
        <title>Acidisoma silvae sp. nov. and Acidisomacellulosilytica sp. nov., Two Acidophilic Bacteria Isolated from Decaying Wood, Hydrolyzing Cellulose and Producing Poly-3-hydroxybutyrate.</title>
        <authorList>
            <person name="Mieszkin S."/>
            <person name="Pouder E."/>
            <person name="Uroz S."/>
            <person name="Simon-Colin C."/>
            <person name="Alain K."/>
        </authorList>
    </citation>
    <scope>NUCLEOTIDE SEQUENCE [LARGE SCALE GENOMIC DNA]</scope>
    <source>
        <strain evidence="2 3">HW T5.17</strain>
    </source>
</reference>
<evidence type="ECO:0000313" key="3">
    <source>
        <dbReference type="Proteomes" id="UP000721844"/>
    </source>
</evidence>
<dbReference type="Proteomes" id="UP000721844">
    <property type="component" value="Unassembled WGS sequence"/>
</dbReference>
<dbReference type="SUPFAM" id="SSF143100">
    <property type="entry name" value="TTHA1013/TTHA0281-like"/>
    <property type="match status" value="1"/>
</dbReference>